<name>A0A3P3U0Z9_9BACL</name>
<protein>
    <submittedName>
        <fullName evidence="2">Uncharacterized protein</fullName>
    </submittedName>
</protein>
<reference evidence="2 3" key="1">
    <citation type="submission" date="2018-11" db="EMBL/GenBank/DDBJ databases">
        <title>Genome sequencing of Paenibacillus sp. KCOM 3021 (= ChDC PVNT-B20).</title>
        <authorList>
            <person name="Kook J.-K."/>
            <person name="Park S.-N."/>
            <person name="Lim Y.K."/>
        </authorList>
    </citation>
    <scope>NUCLEOTIDE SEQUENCE [LARGE SCALE GENOMIC DNA]</scope>
    <source>
        <strain evidence="2 3">KCOM 3021</strain>
    </source>
</reference>
<feature type="region of interest" description="Disordered" evidence="1">
    <location>
        <begin position="42"/>
        <end position="101"/>
    </location>
</feature>
<evidence type="ECO:0000313" key="3">
    <source>
        <dbReference type="Proteomes" id="UP000267017"/>
    </source>
</evidence>
<dbReference type="RefSeq" id="WP_128631568.1">
    <property type="nucleotide sequence ID" value="NZ_RRCN01000001.1"/>
</dbReference>
<keyword evidence="3" id="KW-1185">Reference proteome</keyword>
<feature type="compositionally biased region" description="Gly residues" evidence="1">
    <location>
        <begin position="55"/>
        <end position="100"/>
    </location>
</feature>
<feature type="region of interest" description="Disordered" evidence="1">
    <location>
        <begin position="202"/>
        <end position="233"/>
    </location>
</feature>
<evidence type="ECO:0000256" key="1">
    <source>
        <dbReference type="SAM" id="MobiDB-lite"/>
    </source>
</evidence>
<dbReference type="Proteomes" id="UP000267017">
    <property type="component" value="Unassembled WGS sequence"/>
</dbReference>
<dbReference type="EMBL" id="RRCN01000001">
    <property type="protein sequence ID" value="RRJ63734.1"/>
    <property type="molecule type" value="Genomic_DNA"/>
</dbReference>
<dbReference type="AlphaFoldDB" id="A0A3P3U0Z9"/>
<sequence>MTLPLAPAAERERAGRALLRRLQERPRALAALLERGAAGIAALLPERPPWREAAGPGGGDSGGGGRGDSSSSSGGGGGSGDSGGSSGGDSDGSSSEGGSGVRCACGEPGCARAAEAVAAAEAAWARDAALRLEALGWTPEALAGAVWAAWAAAAPLPDPEAALRQAAGPREGERRASGPGGGGAALAEWLAEAAEQGRLHEPGPEFHDIGVELGRPDAAGEPPGGPDPAPWAALLPGVPGAAQGLALVAAQVRQRAERLAAPLRGKPR</sequence>
<accession>A0A3P3U0Z9</accession>
<evidence type="ECO:0000313" key="2">
    <source>
        <dbReference type="EMBL" id="RRJ63734.1"/>
    </source>
</evidence>
<comment type="caution">
    <text evidence="2">The sequence shown here is derived from an EMBL/GenBank/DDBJ whole genome shotgun (WGS) entry which is preliminary data.</text>
</comment>
<proteinExistence type="predicted"/>
<gene>
    <name evidence="2" type="ORF">EHV15_12940</name>
</gene>
<organism evidence="2 3">
    <name type="scientific">Paenibacillus oralis</name>
    <dbReference type="NCBI Taxonomy" id="2490856"/>
    <lineage>
        <taxon>Bacteria</taxon>
        <taxon>Bacillati</taxon>
        <taxon>Bacillota</taxon>
        <taxon>Bacilli</taxon>
        <taxon>Bacillales</taxon>
        <taxon>Paenibacillaceae</taxon>
        <taxon>Paenibacillus</taxon>
    </lineage>
</organism>